<reference evidence="1" key="1">
    <citation type="journal article" date="2015" name="Nature">
        <title>Complex archaea that bridge the gap between prokaryotes and eukaryotes.</title>
        <authorList>
            <person name="Spang A."/>
            <person name="Saw J.H."/>
            <person name="Jorgensen S.L."/>
            <person name="Zaremba-Niedzwiedzka K."/>
            <person name="Martijn J."/>
            <person name="Lind A.E."/>
            <person name="van Eijk R."/>
            <person name="Schleper C."/>
            <person name="Guy L."/>
            <person name="Ettema T.J."/>
        </authorList>
    </citation>
    <scope>NUCLEOTIDE SEQUENCE</scope>
</reference>
<dbReference type="AlphaFoldDB" id="A0A0F9QS43"/>
<dbReference type="EMBL" id="LAZR01003664">
    <property type="protein sequence ID" value="KKN15931.1"/>
    <property type="molecule type" value="Genomic_DNA"/>
</dbReference>
<name>A0A0F9QS43_9ZZZZ</name>
<protein>
    <submittedName>
        <fullName evidence="1">Uncharacterized protein</fullName>
    </submittedName>
</protein>
<proteinExistence type="predicted"/>
<sequence length="100" mass="11543">MVRSYILTDKQREKIKAYIEELPERMPGTIRGIRHVVSKIDLQQMLDDVYLLKTLQGLEMPIGRSKGEGWVDQRGKFIVRPSASADQPAKVVVRHKEKNQ</sequence>
<organism evidence="1">
    <name type="scientific">marine sediment metagenome</name>
    <dbReference type="NCBI Taxonomy" id="412755"/>
    <lineage>
        <taxon>unclassified sequences</taxon>
        <taxon>metagenomes</taxon>
        <taxon>ecological metagenomes</taxon>
    </lineage>
</organism>
<accession>A0A0F9QS43</accession>
<evidence type="ECO:0000313" key="1">
    <source>
        <dbReference type="EMBL" id="KKN15931.1"/>
    </source>
</evidence>
<gene>
    <name evidence="1" type="ORF">LCGC14_0980940</name>
</gene>
<comment type="caution">
    <text evidence="1">The sequence shown here is derived from an EMBL/GenBank/DDBJ whole genome shotgun (WGS) entry which is preliminary data.</text>
</comment>